<dbReference type="NCBIfam" id="NF047388">
    <property type="entry name" value="SA1320_fam"/>
    <property type="match status" value="1"/>
</dbReference>
<protein>
    <submittedName>
        <fullName evidence="1">Uncharacterized protein</fullName>
    </submittedName>
</protein>
<sequence length="697" mass="77155">MPIIEEHKVNHLLLNTNDKDLAKLAGYYAYKQNKKESYIDNGRYKIVDLTNPNQNQTGLNAMTVKNVATGEYTVIFQGTNPKQLSDLLTDVNLLGDVEPDQLKAASHYFDQMNRKYGVSSVCGNSLGGALANVVGISHPKVKTVTLNPAILPGGMVDPNQEYSNINNYFSKYDPLTLGEESLQLSDRFPGNIYRINSGAPYLKDFLYNHLGYGEDQTPESVEIGNKGEPGYGRIYIAADDHIVTSIWTGQPLYGGGGSGRIEINKDALETLADALQSQVLDHLKREMDYTRNANIIVESEKKQRANRLAKLQKQFEDILENAAGNSPLYKGITSGGYVISGVLGQMAQKLYEAEMQCHSLQLSIFSPPQDYAEYFVVKDLGLEGMLSQSRQFLNDIKMHFENLSRCSAKILKQVVPQLLASQAKGYADAVVDEIFNHEVVVGKNNQRLYNQIDKYRKQVRAVGSHFQSTDESLAKGIQNGGSPRAGHTSVTGSKNGQLATSTYLVHKMSVKSIQVEHALTELSDTIRTLLTPIVNELYLSLFAMEQLIEGLSSAIKIVGRSVWYVGIPTTLISLFTNWDDQLNSKINRALKPVDDLAESIHSVRTGINHLNANLPGLVMHYRPYIVSAVFNNQGYANVIAYNSAAVGILEEMELLFQDIVRQLSAQKGQSITALYEHSKSILKNVKLLHSDVARGTL</sequence>
<dbReference type="OrthoDB" id="2747668at2"/>
<dbReference type="EMBL" id="SRJD01000002">
    <property type="protein sequence ID" value="TGA99935.1"/>
    <property type="molecule type" value="Genomic_DNA"/>
</dbReference>
<proteinExistence type="predicted"/>
<dbReference type="InterPro" id="IPR029058">
    <property type="entry name" value="AB_hydrolase_fold"/>
</dbReference>
<dbReference type="Proteomes" id="UP000298347">
    <property type="component" value="Unassembled WGS sequence"/>
</dbReference>
<comment type="caution">
    <text evidence="1">The sequence shown here is derived from an EMBL/GenBank/DDBJ whole genome shotgun (WGS) entry which is preliminary data.</text>
</comment>
<dbReference type="SUPFAM" id="SSF53474">
    <property type="entry name" value="alpha/beta-Hydrolases"/>
    <property type="match status" value="1"/>
</dbReference>
<accession>A0A4Z0GRY6</accession>
<reference evidence="1 2" key="1">
    <citation type="journal article" date="2015" name="Int. J. Syst. Evol. Microbiol.">
        <title>Sporolactobacillus shoreae sp. nov. and Sporolactobacillus spathodeae sp. nov., two spore-forming lactic acid bacteria isolated from tree barks in Thailand.</title>
        <authorList>
            <person name="Thamacharoensuk T."/>
            <person name="Kitahara M."/>
            <person name="Ohkuma M."/>
            <person name="Thongchul N."/>
            <person name="Tanasupawat S."/>
        </authorList>
    </citation>
    <scope>NUCLEOTIDE SEQUENCE [LARGE SCALE GENOMIC DNA]</scope>
    <source>
        <strain evidence="1 2">BK92</strain>
    </source>
</reference>
<name>A0A4Z0GRY6_9BACL</name>
<evidence type="ECO:0000313" key="2">
    <source>
        <dbReference type="Proteomes" id="UP000298347"/>
    </source>
</evidence>
<organism evidence="1 2">
    <name type="scientific">Sporolactobacillus shoreae</name>
    <dbReference type="NCBI Taxonomy" id="1465501"/>
    <lineage>
        <taxon>Bacteria</taxon>
        <taxon>Bacillati</taxon>
        <taxon>Bacillota</taxon>
        <taxon>Bacilli</taxon>
        <taxon>Bacillales</taxon>
        <taxon>Sporolactobacillaceae</taxon>
        <taxon>Sporolactobacillus</taxon>
    </lineage>
</organism>
<dbReference type="RefSeq" id="WP_135347330.1">
    <property type="nucleotide sequence ID" value="NZ_SRJD01000002.1"/>
</dbReference>
<keyword evidence="2" id="KW-1185">Reference proteome</keyword>
<gene>
    <name evidence="1" type="ORF">E4665_03025</name>
</gene>
<dbReference type="AlphaFoldDB" id="A0A4Z0GRY6"/>
<evidence type="ECO:0000313" key="1">
    <source>
        <dbReference type="EMBL" id="TGA99935.1"/>
    </source>
</evidence>